<keyword evidence="2" id="KW-1185">Reference proteome</keyword>
<dbReference type="EMBL" id="BMAW01087367">
    <property type="protein sequence ID" value="GFS29337.1"/>
    <property type="molecule type" value="Genomic_DNA"/>
</dbReference>
<gene>
    <name evidence="1" type="ORF">NPIL_586271</name>
</gene>
<reference evidence="1" key="1">
    <citation type="submission" date="2020-08" db="EMBL/GenBank/DDBJ databases">
        <title>Multicomponent nature underlies the extraordinary mechanical properties of spider dragline silk.</title>
        <authorList>
            <person name="Kono N."/>
            <person name="Nakamura H."/>
            <person name="Mori M."/>
            <person name="Yoshida Y."/>
            <person name="Ohtoshi R."/>
            <person name="Malay A.D."/>
            <person name="Moran D.A.P."/>
            <person name="Tomita M."/>
            <person name="Numata K."/>
            <person name="Arakawa K."/>
        </authorList>
    </citation>
    <scope>NUCLEOTIDE SEQUENCE</scope>
</reference>
<organism evidence="1 2">
    <name type="scientific">Nephila pilipes</name>
    <name type="common">Giant wood spider</name>
    <name type="synonym">Nephila maculata</name>
    <dbReference type="NCBI Taxonomy" id="299642"/>
    <lineage>
        <taxon>Eukaryota</taxon>
        <taxon>Metazoa</taxon>
        <taxon>Ecdysozoa</taxon>
        <taxon>Arthropoda</taxon>
        <taxon>Chelicerata</taxon>
        <taxon>Arachnida</taxon>
        <taxon>Araneae</taxon>
        <taxon>Araneomorphae</taxon>
        <taxon>Entelegynae</taxon>
        <taxon>Araneoidea</taxon>
        <taxon>Nephilidae</taxon>
        <taxon>Nephila</taxon>
    </lineage>
</organism>
<accession>A0A8X6M7G5</accession>
<sequence>MSFLPSDFCVSSPIFQNKREREKTFNVCHPLAEKFLIERVVNTCRNPWESGHFSVRDDVPRKTKRESYLKIRAPAQDLRLWPDASPIRSNSLLKTHKCFAAFCLSLARNAFLYVSGSKPLVCKRYRAEVVGFCFGKGGIIEVK</sequence>
<proteinExistence type="predicted"/>
<dbReference type="Proteomes" id="UP000887013">
    <property type="component" value="Unassembled WGS sequence"/>
</dbReference>
<evidence type="ECO:0000313" key="2">
    <source>
        <dbReference type="Proteomes" id="UP000887013"/>
    </source>
</evidence>
<dbReference type="AlphaFoldDB" id="A0A8X6M7G5"/>
<protein>
    <submittedName>
        <fullName evidence="1">Uncharacterized protein</fullName>
    </submittedName>
</protein>
<name>A0A8X6M7G5_NEPPI</name>
<evidence type="ECO:0000313" key="1">
    <source>
        <dbReference type="EMBL" id="GFS29337.1"/>
    </source>
</evidence>
<comment type="caution">
    <text evidence="1">The sequence shown here is derived from an EMBL/GenBank/DDBJ whole genome shotgun (WGS) entry which is preliminary data.</text>
</comment>